<dbReference type="OrthoDB" id="301541at2759"/>
<protein>
    <submittedName>
        <fullName evidence="1">Uncharacterized protein</fullName>
    </submittedName>
</protein>
<dbReference type="Proteomes" id="UP000692954">
    <property type="component" value="Unassembled WGS sequence"/>
</dbReference>
<comment type="caution">
    <text evidence="1">The sequence shown here is derived from an EMBL/GenBank/DDBJ whole genome shotgun (WGS) entry which is preliminary data.</text>
</comment>
<evidence type="ECO:0000313" key="1">
    <source>
        <dbReference type="EMBL" id="CAD8053543.1"/>
    </source>
</evidence>
<dbReference type="AlphaFoldDB" id="A0A8S1KGY6"/>
<reference evidence="1" key="1">
    <citation type="submission" date="2021-01" db="EMBL/GenBank/DDBJ databases">
        <authorList>
            <consortium name="Genoscope - CEA"/>
            <person name="William W."/>
        </authorList>
    </citation>
    <scope>NUCLEOTIDE SEQUENCE</scope>
</reference>
<evidence type="ECO:0000313" key="2">
    <source>
        <dbReference type="Proteomes" id="UP000692954"/>
    </source>
</evidence>
<proteinExistence type="predicted"/>
<gene>
    <name evidence="1" type="ORF">PSON_ATCC_30995.1.T0070398</name>
</gene>
<sequence length="261" mass="30873">MQIRQEPDLDCESIKNALRTINSRLNYLQKLIPPEIPVDKDPKIPKLNLKKIGIIQDENKQIQKKALANFGTNHQKLTEQQNKVSFKMRSQSFNHYNGSILLEQNFKNFNPQNLQNTFVQINKTQIIDEFDIQKKSLEILDKSQINKENLQLQYNQQVQPIKFTQPEQKIIFQQSNIKTTPLKIICKKSQPNIQINEIQYQNSFLNQQLQIQQPCQQYVKVIQNYESSNCPILQYRYSQHHNSRSSSFHNLENCFKNEKKI</sequence>
<name>A0A8S1KGY6_9CILI</name>
<accession>A0A8S1KGY6</accession>
<keyword evidence="2" id="KW-1185">Reference proteome</keyword>
<organism evidence="1 2">
    <name type="scientific">Paramecium sonneborni</name>
    <dbReference type="NCBI Taxonomy" id="65129"/>
    <lineage>
        <taxon>Eukaryota</taxon>
        <taxon>Sar</taxon>
        <taxon>Alveolata</taxon>
        <taxon>Ciliophora</taxon>
        <taxon>Intramacronucleata</taxon>
        <taxon>Oligohymenophorea</taxon>
        <taxon>Peniculida</taxon>
        <taxon>Parameciidae</taxon>
        <taxon>Paramecium</taxon>
    </lineage>
</organism>
<dbReference type="EMBL" id="CAJJDN010000007">
    <property type="protein sequence ID" value="CAD8053543.1"/>
    <property type="molecule type" value="Genomic_DNA"/>
</dbReference>